<dbReference type="InterPro" id="IPR031640">
    <property type="entry name" value="Glu_dehyd_C"/>
</dbReference>
<dbReference type="KEGG" id="ptrh:RsTaC01_0810"/>
<dbReference type="AlphaFoldDB" id="A0AA48IA41"/>
<comment type="similarity">
    <text evidence="2">Belongs to the zinc-containing alcohol dehydrogenase family.</text>
</comment>
<name>A0AA48IA41_9FIRM</name>
<reference evidence="8" key="1">
    <citation type="journal article" date="2023" name="ISME J.">
        <title>Emergence of putative energy parasites within Clostridia revealed by genome analysis of a novel endosymbiotic clade.</title>
        <authorList>
            <person name="Takahashi K."/>
            <person name="Kuwahara H."/>
            <person name="Horikawa Y."/>
            <person name="Izawa K."/>
            <person name="Kato D."/>
            <person name="Inagaki T."/>
            <person name="Yuki M."/>
            <person name="Ohkuma M."/>
            <person name="Hongoh Y."/>
        </authorList>
    </citation>
    <scope>NUCLEOTIDE SEQUENCE</scope>
    <source>
        <strain evidence="8">RsTa-C01</strain>
    </source>
</reference>
<dbReference type="InterPro" id="IPR013154">
    <property type="entry name" value="ADH-like_N"/>
</dbReference>
<evidence type="ECO:0000259" key="7">
    <source>
        <dbReference type="Pfam" id="PF16912"/>
    </source>
</evidence>
<feature type="domain" description="Glucose dehydrogenase C-terminal" evidence="7">
    <location>
        <begin position="151"/>
        <end position="327"/>
    </location>
</feature>
<sequence length="337" mass="38643">MINNIYQLVKPKVFNIKHVGIHIDKNIIIKPRYMSICHADQRYYNGQRDVKILEKKLPMALIHECCGEIAYDYSGKFKIGQKVALIPNFNLDKNYNFFENYGKNAGFLSSGYDGFMREFVNLNSDRIINFEDIDLKIASITEFVSVAVHSVNRFLKISHYIKNRIGVLGDGSLAYILCLILKKMLKKSKIIVIGKNQNKLNLFDFVDESYISNNISENLEFDHAFECVGGEGSSSAIQDIIKHINPLGSIVLLGVTENKVYIDTRNILEKGLTLVGSSRSGKVDFEKALFLMKNLNFQKKLEKIIYEDEPVESIEDIHRVFNTDLKTSFKTVFEWKI</sequence>
<dbReference type="Proteomes" id="UP001335720">
    <property type="component" value="Chromosome"/>
</dbReference>
<evidence type="ECO:0000256" key="5">
    <source>
        <dbReference type="ARBA" id="ARBA00023002"/>
    </source>
</evidence>
<dbReference type="Pfam" id="PF16912">
    <property type="entry name" value="Glu_dehyd_C"/>
    <property type="match status" value="1"/>
</dbReference>
<feature type="domain" description="Alcohol dehydrogenase-like N-terminal" evidence="6">
    <location>
        <begin position="25"/>
        <end position="130"/>
    </location>
</feature>
<keyword evidence="4" id="KW-0862">Zinc</keyword>
<dbReference type="PANTHER" id="PTHR43350">
    <property type="entry name" value="NAD-DEPENDENT ALCOHOL DEHYDROGENASE"/>
    <property type="match status" value="1"/>
</dbReference>
<dbReference type="InterPro" id="IPR011032">
    <property type="entry name" value="GroES-like_sf"/>
</dbReference>
<dbReference type="EMBL" id="AP027925">
    <property type="protein sequence ID" value="BED92903.1"/>
    <property type="molecule type" value="Genomic_DNA"/>
</dbReference>
<proteinExistence type="inferred from homology"/>
<evidence type="ECO:0000313" key="8">
    <source>
        <dbReference type="EMBL" id="BED92903.1"/>
    </source>
</evidence>
<organism evidence="8">
    <name type="scientific">Candidatus Paraimprobicoccus trichonymphae</name>
    <dbReference type="NCBI Taxonomy" id="3033793"/>
    <lineage>
        <taxon>Bacteria</taxon>
        <taxon>Bacillati</taxon>
        <taxon>Bacillota</taxon>
        <taxon>Clostridia</taxon>
        <taxon>Candidatus Paraimprobicoccus</taxon>
    </lineage>
</organism>
<comment type="cofactor">
    <cofactor evidence="1">
        <name>Zn(2+)</name>
        <dbReference type="ChEBI" id="CHEBI:29105"/>
    </cofactor>
</comment>
<dbReference type="GO" id="GO:0046872">
    <property type="term" value="F:metal ion binding"/>
    <property type="evidence" value="ECO:0007669"/>
    <property type="project" value="UniProtKB-KW"/>
</dbReference>
<dbReference type="Gene3D" id="3.90.180.10">
    <property type="entry name" value="Medium-chain alcohol dehydrogenases, catalytic domain"/>
    <property type="match status" value="1"/>
</dbReference>
<dbReference type="PANTHER" id="PTHR43350:SF19">
    <property type="entry name" value="D-GULOSIDE 3-DEHYDROGENASE"/>
    <property type="match status" value="1"/>
</dbReference>
<dbReference type="InterPro" id="IPR036291">
    <property type="entry name" value="NAD(P)-bd_dom_sf"/>
</dbReference>
<evidence type="ECO:0000256" key="4">
    <source>
        <dbReference type="ARBA" id="ARBA00022833"/>
    </source>
</evidence>
<evidence type="ECO:0000259" key="6">
    <source>
        <dbReference type="Pfam" id="PF08240"/>
    </source>
</evidence>
<dbReference type="SUPFAM" id="SSF50129">
    <property type="entry name" value="GroES-like"/>
    <property type="match status" value="1"/>
</dbReference>
<dbReference type="Pfam" id="PF08240">
    <property type="entry name" value="ADH_N"/>
    <property type="match status" value="1"/>
</dbReference>
<dbReference type="Gene3D" id="3.40.50.720">
    <property type="entry name" value="NAD(P)-binding Rossmann-like Domain"/>
    <property type="match status" value="1"/>
</dbReference>
<protein>
    <submittedName>
        <fullName evidence="8">Ribulose-5-phosphate reductase</fullName>
    </submittedName>
</protein>
<evidence type="ECO:0000256" key="2">
    <source>
        <dbReference type="ARBA" id="ARBA00008072"/>
    </source>
</evidence>
<keyword evidence="5" id="KW-0560">Oxidoreductase</keyword>
<accession>A0AA48IA41</accession>
<keyword evidence="3" id="KW-0479">Metal-binding</keyword>
<dbReference type="GO" id="GO:0016491">
    <property type="term" value="F:oxidoreductase activity"/>
    <property type="evidence" value="ECO:0007669"/>
    <property type="project" value="UniProtKB-KW"/>
</dbReference>
<dbReference type="SUPFAM" id="SSF51735">
    <property type="entry name" value="NAD(P)-binding Rossmann-fold domains"/>
    <property type="match status" value="1"/>
</dbReference>
<gene>
    <name evidence="8" type="ORF">RsTaC01_0810</name>
</gene>
<evidence type="ECO:0000256" key="3">
    <source>
        <dbReference type="ARBA" id="ARBA00022723"/>
    </source>
</evidence>
<evidence type="ECO:0000256" key="1">
    <source>
        <dbReference type="ARBA" id="ARBA00001947"/>
    </source>
</evidence>